<proteinExistence type="predicted"/>
<dbReference type="GeneID" id="19946806"/>
<name>T0QPG9_SAPDV</name>
<dbReference type="InParanoid" id="T0QPG9"/>
<evidence type="ECO:0000313" key="2">
    <source>
        <dbReference type="Proteomes" id="UP000030762"/>
    </source>
</evidence>
<dbReference type="PANTHER" id="PTHR31827">
    <property type="entry name" value="EMB|CAB89363.1"/>
    <property type="match status" value="1"/>
</dbReference>
<dbReference type="PANTHER" id="PTHR31827:SF1">
    <property type="entry name" value="EMB|CAB89363.1"/>
    <property type="match status" value="1"/>
</dbReference>
<dbReference type="OMA" id="DGCANQV"/>
<dbReference type="EMBL" id="JH767147">
    <property type="protein sequence ID" value="EQC36641.1"/>
    <property type="molecule type" value="Genomic_DNA"/>
</dbReference>
<gene>
    <name evidence="1" type="ORF">SDRG_06079</name>
</gene>
<organism evidence="1 2">
    <name type="scientific">Saprolegnia diclina (strain VS20)</name>
    <dbReference type="NCBI Taxonomy" id="1156394"/>
    <lineage>
        <taxon>Eukaryota</taxon>
        <taxon>Sar</taxon>
        <taxon>Stramenopiles</taxon>
        <taxon>Oomycota</taxon>
        <taxon>Saprolegniomycetes</taxon>
        <taxon>Saprolegniales</taxon>
        <taxon>Saprolegniaceae</taxon>
        <taxon>Saprolegnia</taxon>
    </lineage>
</organism>
<dbReference type="OrthoDB" id="69459at2759"/>
<reference evidence="1 2" key="1">
    <citation type="submission" date="2012-04" db="EMBL/GenBank/DDBJ databases">
        <title>The Genome Sequence of Saprolegnia declina VS20.</title>
        <authorList>
            <consortium name="The Broad Institute Genome Sequencing Platform"/>
            <person name="Russ C."/>
            <person name="Nusbaum C."/>
            <person name="Tyler B."/>
            <person name="van West P."/>
            <person name="Dieguez-Uribeondo J."/>
            <person name="de Bruijn I."/>
            <person name="Tripathy S."/>
            <person name="Jiang R."/>
            <person name="Young S.K."/>
            <person name="Zeng Q."/>
            <person name="Gargeya S."/>
            <person name="Fitzgerald M."/>
            <person name="Haas B."/>
            <person name="Abouelleil A."/>
            <person name="Alvarado L."/>
            <person name="Arachchi H.M."/>
            <person name="Berlin A."/>
            <person name="Chapman S.B."/>
            <person name="Goldberg J."/>
            <person name="Griggs A."/>
            <person name="Gujja S."/>
            <person name="Hansen M."/>
            <person name="Howarth C."/>
            <person name="Imamovic A."/>
            <person name="Larimer J."/>
            <person name="McCowen C."/>
            <person name="Montmayeur A."/>
            <person name="Murphy C."/>
            <person name="Neiman D."/>
            <person name="Pearson M."/>
            <person name="Priest M."/>
            <person name="Roberts A."/>
            <person name="Saif S."/>
            <person name="Shea T."/>
            <person name="Sisk P."/>
            <person name="Sykes S."/>
            <person name="Wortman J."/>
            <person name="Nusbaum C."/>
            <person name="Birren B."/>
        </authorList>
    </citation>
    <scope>NUCLEOTIDE SEQUENCE [LARGE SCALE GENOMIC DNA]</scope>
    <source>
        <strain evidence="1 2">VS20</strain>
    </source>
</reference>
<dbReference type="VEuPathDB" id="FungiDB:SDRG_06079"/>
<sequence length="164" mass="17739">MGVCVFNGCAKPATEATGKCDFHRGRAKCIIDGCANQVYARQLCIRHGGKKLCIAPGCSSNARSGDYCCRHGADNTKQICSQAGCHRVAHLRQKCVRHGGGRPCHVHGCTTHARAAGYCWRHRKRANEAVLPSVEPDDLWMDVLQELARSDAADENASDSSSLC</sequence>
<dbReference type="AlphaFoldDB" id="T0QPG9"/>
<evidence type="ECO:0000313" key="1">
    <source>
        <dbReference type="EMBL" id="EQC36641.1"/>
    </source>
</evidence>
<keyword evidence="2" id="KW-1185">Reference proteome</keyword>
<protein>
    <submittedName>
        <fullName evidence="1">Uncharacterized protein</fullName>
    </submittedName>
</protein>
<dbReference type="Proteomes" id="UP000030762">
    <property type="component" value="Unassembled WGS sequence"/>
</dbReference>
<dbReference type="RefSeq" id="XP_008610062.1">
    <property type="nucleotide sequence ID" value="XM_008611840.1"/>
</dbReference>
<dbReference type="STRING" id="1156394.T0QPG9"/>
<accession>T0QPG9</accession>